<name>A0A1V2LUG6_PICKU</name>
<sequence>MSSEKNIVEKPINTHNSQNTRDDAGRTSPSLESLRDDVQHLVDLVVLRKKACDDTENETRFLRDLVSLVPDSRRPKKLARSKADFYPKIIMVHIFDKSTAHDKESNLGPVRVRNHEIGPFFRTNEFDPRDSHDDGILLKVLSGGFTQIENNLSGKLVERTTNARSPCY</sequence>
<feature type="region of interest" description="Disordered" evidence="1">
    <location>
        <begin position="1"/>
        <end position="32"/>
    </location>
</feature>
<organism evidence="2 3">
    <name type="scientific">Pichia kudriavzevii</name>
    <name type="common">Yeast</name>
    <name type="synonym">Issatchenkia orientalis</name>
    <dbReference type="NCBI Taxonomy" id="4909"/>
    <lineage>
        <taxon>Eukaryota</taxon>
        <taxon>Fungi</taxon>
        <taxon>Dikarya</taxon>
        <taxon>Ascomycota</taxon>
        <taxon>Saccharomycotina</taxon>
        <taxon>Pichiomycetes</taxon>
        <taxon>Pichiales</taxon>
        <taxon>Pichiaceae</taxon>
        <taxon>Pichia</taxon>
    </lineage>
</organism>
<evidence type="ECO:0000313" key="2">
    <source>
        <dbReference type="EMBL" id="ONH77217.1"/>
    </source>
</evidence>
<gene>
    <name evidence="2" type="ORF">BOH78_0666</name>
</gene>
<dbReference type="Proteomes" id="UP000189274">
    <property type="component" value="Unassembled WGS sequence"/>
</dbReference>
<dbReference type="VEuPathDB" id="FungiDB:C5L36_0B11670"/>
<dbReference type="EMBL" id="MQVM01000002">
    <property type="protein sequence ID" value="ONH77217.1"/>
    <property type="molecule type" value="Genomic_DNA"/>
</dbReference>
<dbReference type="AlphaFoldDB" id="A0A1V2LUG6"/>
<evidence type="ECO:0000256" key="1">
    <source>
        <dbReference type="SAM" id="MobiDB-lite"/>
    </source>
</evidence>
<evidence type="ECO:0000313" key="3">
    <source>
        <dbReference type="Proteomes" id="UP000189274"/>
    </source>
</evidence>
<protein>
    <submittedName>
        <fullName evidence="2">Uncharacterized protein</fullName>
    </submittedName>
</protein>
<accession>A0A1V2LUG6</accession>
<reference evidence="3" key="1">
    <citation type="journal article" date="2017" name="Genome Announc.">
        <title>Genome sequences of Cyberlindnera fabianii 65, Pichia kudriavzevii 129, and Saccharomyces cerevisiae 131 isolated from fermented masau fruits in Zimbabwe.</title>
        <authorList>
            <person name="van Rijswijck I.M.H."/>
            <person name="Derks M.F.L."/>
            <person name="Abee T."/>
            <person name="de Ridder D."/>
            <person name="Smid E.J."/>
        </authorList>
    </citation>
    <scope>NUCLEOTIDE SEQUENCE [LARGE SCALE GENOMIC DNA]</scope>
    <source>
        <strain evidence="3">129</strain>
    </source>
</reference>
<comment type="caution">
    <text evidence="2">The sequence shown here is derived from an EMBL/GenBank/DDBJ whole genome shotgun (WGS) entry which is preliminary data.</text>
</comment>
<proteinExistence type="predicted"/>